<dbReference type="InParanoid" id="C3ZLP2"/>
<sequence>MEDVPFTSKLYPCTPERSTTEPCVPERSTTESCVPERCKTEPCVPERSTTGSCVPERCTTEPCVPERSTIESCEPERSTTLYMYSVFGMAKQSQTKQGNKSELPQIKEHTLTQQLQRKEPTLTKQLETMEVSLTQQSQTKGAYTTEQPQTNERTVTQCQTMEVILTPQPQTNHAEMQTVMPNIASKKTCLFCQKVITCRNYRSIFSKAVVEVHPQIQQILNLWPDKEVWTRKGLSNIVCQPCFGKLKKLVKIDEELSTILQRLQEEKQSLIRTLQSNAKIPTSLEDTPVHTTPTEPKSGGVKRKGREKTEIPPKVIKRHLAKYVPIAPAGIPSELEKRHLAKYVLIAPAPAPGPDKNLAPTTRLTSDSFIPLKNEQDNLIQDSTGSLMDTVDTAKVIATDPSVQKWVVQDAGDSQYLKALNGDTSTEPGAASQNLMNIKCKEEPL</sequence>
<keyword evidence="1" id="KW-0175">Coiled coil</keyword>
<evidence type="ECO:0000313" key="3">
    <source>
        <dbReference type="EMBL" id="EEN46515.1"/>
    </source>
</evidence>
<name>C3ZLP2_BRAFL</name>
<organism>
    <name type="scientific">Branchiostoma floridae</name>
    <name type="common">Florida lancelet</name>
    <name type="synonym">Amphioxus</name>
    <dbReference type="NCBI Taxonomy" id="7739"/>
    <lineage>
        <taxon>Eukaryota</taxon>
        <taxon>Metazoa</taxon>
        <taxon>Chordata</taxon>
        <taxon>Cephalochordata</taxon>
        <taxon>Leptocardii</taxon>
        <taxon>Amphioxiformes</taxon>
        <taxon>Branchiostomatidae</taxon>
        <taxon>Branchiostoma</taxon>
    </lineage>
</organism>
<proteinExistence type="predicted"/>
<evidence type="ECO:0008006" key="4">
    <source>
        <dbReference type="Google" id="ProtNLM"/>
    </source>
</evidence>
<gene>
    <name evidence="3" type="ORF">BRAFLDRAFT_86175</name>
</gene>
<dbReference type="AlphaFoldDB" id="C3ZLP2"/>
<accession>C3ZLP2</accession>
<protein>
    <recommendedName>
        <fullName evidence="4">ZAD domain-containing protein</fullName>
    </recommendedName>
</protein>
<dbReference type="EMBL" id="GG666642">
    <property type="protein sequence ID" value="EEN46515.1"/>
    <property type="molecule type" value="Genomic_DNA"/>
</dbReference>
<evidence type="ECO:0000256" key="1">
    <source>
        <dbReference type="SAM" id="Coils"/>
    </source>
</evidence>
<evidence type="ECO:0000256" key="2">
    <source>
        <dbReference type="SAM" id="MobiDB-lite"/>
    </source>
</evidence>
<feature type="coiled-coil region" evidence="1">
    <location>
        <begin position="246"/>
        <end position="273"/>
    </location>
</feature>
<reference evidence="3" key="1">
    <citation type="journal article" date="2008" name="Nature">
        <title>The amphioxus genome and the evolution of the chordate karyotype.</title>
        <authorList>
            <consortium name="US DOE Joint Genome Institute (JGI-PGF)"/>
            <person name="Putnam N.H."/>
            <person name="Butts T."/>
            <person name="Ferrier D.E.K."/>
            <person name="Furlong R.F."/>
            <person name="Hellsten U."/>
            <person name="Kawashima T."/>
            <person name="Robinson-Rechavi M."/>
            <person name="Shoguchi E."/>
            <person name="Terry A."/>
            <person name="Yu J.-K."/>
            <person name="Benito-Gutierrez E.L."/>
            <person name="Dubchak I."/>
            <person name="Garcia-Fernandez J."/>
            <person name="Gibson-Brown J.J."/>
            <person name="Grigoriev I.V."/>
            <person name="Horton A.C."/>
            <person name="de Jong P.J."/>
            <person name="Jurka J."/>
            <person name="Kapitonov V.V."/>
            <person name="Kohara Y."/>
            <person name="Kuroki Y."/>
            <person name="Lindquist E."/>
            <person name="Lucas S."/>
            <person name="Osoegawa K."/>
            <person name="Pennacchio L.A."/>
            <person name="Salamov A.A."/>
            <person name="Satou Y."/>
            <person name="Sauka-Spengler T."/>
            <person name="Schmutz J."/>
            <person name="Shin-I T."/>
            <person name="Toyoda A."/>
            <person name="Bronner-Fraser M."/>
            <person name="Fujiyama A."/>
            <person name="Holland L.Z."/>
            <person name="Holland P.W.H."/>
            <person name="Satoh N."/>
            <person name="Rokhsar D.S."/>
        </authorList>
    </citation>
    <scope>NUCLEOTIDE SEQUENCE [LARGE SCALE GENOMIC DNA]</scope>
    <source>
        <strain evidence="3">S238N-H82</strain>
        <tissue evidence="3">Testes</tissue>
    </source>
</reference>
<feature type="region of interest" description="Disordered" evidence="2">
    <location>
        <begin position="281"/>
        <end position="307"/>
    </location>
</feature>